<reference evidence="6 7" key="1">
    <citation type="submission" date="2016-03" db="EMBL/GenBank/DDBJ databases">
        <authorList>
            <person name="Ploux O."/>
        </authorList>
    </citation>
    <scope>NUCLEOTIDE SEQUENCE [LARGE SCALE GENOMIC DNA]</scope>
    <source>
        <strain evidence="6 7">R0</strain>
    </source>
</reference>
<proteinExistence type="predicted"/>
<dbReference type="Pfam" id="PF07690">
    <property type="entry name" value="MFS_1"/>
    <property type="match status" value="1"/>
</dbReference>
<keyword evidence="3 4" id="KW-0472">Membrane</keyword>
<dbReference type="CDD" id="cd17324">
    <property type="entry name" value="MFS_NepI_like"/>
    <property type="match status" value="1"/>
</dbReference>
<dbReference type="RefSeq" id="WP_061836352.1">
    <property type="nucleotide sequence ID" value="NZ_LUKE01000005.1"/>
</dbReference>
<dbReference type="InterPro" id="IPR020846">
    <property type="entry name" value="MFS_dom"/>
</dbReference>
<feature type="transmembrane region" description="Helical" evidence="4">
    <location>
        <begin position="309"/>
        <end position="330"/>
    </location>
</feature>
<comment type="caution">
    <text evidence="6">The sequence shown here is derived from an EMBL/GenBank/DDBJ whole genome shotgun (WGS) entry which is preliminary data.</text>
</comment>
<dbReference type="PANTHER" id="PTHR42910">
    <property type="entry name" value="TRANSPORTER SCO4007-RELATED"/>
    <property type="match status" value="1"/>
</dbReference>
<evidence type="ECO:0000256" key="2">
    <source>
        <dbReference type="ARBA" id="ARBA00022989"/>
    </source>
</evidence>
<feature type="transmembrane region" description="Helical" evidence="4">
    <location>
        <begin position="106"/>
        <end position="127"/>
    </location>
</feature>
<dbReference type="PROSITE" id="PS50850">
    <property type="entry name" value="MFS"/>
    <property type="match status" value="1"/>
</dbReference>
<dbReference type="AlphaFoldDB" id="A0A150WH22"/>
<feature type="transmembrane region" description="Helical" evidence="4">
    <location>
        <begin position="376"/>
        <end position="398"/>
    </location>
</feature>
<organism evidence="6 7">
    <name type="scientific">Bdellovibrio bacteriovorus</name>
    <dbReference type="NCBI Taxonomy" id="959"/>
    <lineage>
        <taxon>Bacteria</taxon>
        <taxon>Pseudomonadati</taxon>
        <taxon>Bdellovibrionota</taxon>
        <taxon>Bdellovibrionia</taxon>
        <taxon>Bdellovibrionales</taxon>
        <taxon>Pseudobdellovibrionaceae</taxon>
        <taxon>Bdellovibrio</taxon>
    </lineage>
</organism>
<dbReference type="SUPFAM" id="SSF103473">
    <property type="entry name" value="MFS general substrate transporter"/>
    <property type="match status" value="1"/>
</dbReference>
<dbReference type="OrthoDB" id="5291730at2"/>
<accession>A0A150WH22</accession>
<protein>
    <submittedName>
        <fullName evidence="6">MFS transporter</fullName>
    </submittedName>
</protein>
<keyword evidence="1 4" id="KW-0812">Transmembrane</keyword>
<evidence type="ECO:0000313" key="7">
    <source>
        <dbReference type="Proteomes" id="UP000075320"/>
    </source>
</evidence>
<feature type="transmembrane region" description="Helical" evidence="4">
    <location>
        <begin position="285"/>
        <end position="303"/>
    </location>
</feature>
<dbReference type="InterPro" id="IPR036259">
    <property type="entry name" value="MFS_trans_sf"/>
</dbReference>
<feature type="transmembrane region" description="Helical" evidence="4">
    <location>
        <begin position="223"/>
        <end position="243"/>
    </location>
</feature>
<dbReference type="GO" id="GO:0022857">
    <property type="term" value="F:transmembrane transporter activity"/>
    <property type="evidence" value="ECO:0007669"/>
    <property type="project" value="InterPro"/>
</dbReference>
<evidence type="ECO:0000313" key="6">
    <source>
        <dbReference type="EMBL" id="KYG62391.1"/>
    </source>
</evidence>
<sequence length="409" mass="43333">MSSITSSANTQMSKGLTLLLGTAVGLIVANLYYAQPIVALIAGSLEINPALAGMILMLTQIGYGVGVLFLVPLGDIVENKKLIFSLIGLLIVSLLALAFVTQSVPYFIAAFVLGLGASAVQIIVPYAAHLTPEASRGRVVGSLMSGLMLGIMLSRPIASFLTDMFSWHAVFFLSAALMLVLSLVLMKFLPQRKPNHLGIGYLDLLGSMVQLVLRTPVLRRRGLYQAFMFGAFSLFWTTTPILLAGPEYHLSQTQIALFALAGVAGAIVAPLAGRAADLGMSRQGTAVAMFSAIAAFLMTHIFAPGSMMSLVFLVLSAILLDAGITANLVLGQRAIFSLRAKYRSRLNGLYIAMIFVGGAAGSFLGAWAYAKGGWALTSVVGMAMPALALLAFATEWITGFHQKRKPARA</sequence>
<evidence type="ECO:0000259" key="5">
    <source>
        <dbReference type="PROSITE" id="PS50850"/>
    </source>
</evidence>
<evidence type="ECO:0000256" key="3">
    <source>
        <dbReference type="ARBA" id="ARBA00023136"/>
    </source>
</evidence>
<dbReference type="Gene3D" id="1.20.1250.20">
    <property type="entry name" value="MFS general substrate transporter like domains"/>
    <property type="match status" value="1"/>
</dbReference>
<dbReference type="EMBL" id="LUKE01000005">
    <property type="protein sequence ID" value="KYG62391.1"/>
    <property type="molecule type" value="Genomic_DNA"/>
</dbReference>
<feature type="transmembrane region" description="Helical" evidence="4">
    <location>
        <begin position="350"/>
        <end position="370"/>
    </location>
</feature>
<gene>
    <name evidence="6" type="ORF">AZI86_16275</name>
</gene>
<dbReference type="PANTHER" id="PTHR42910:SF1">
    <property type="entry name" value="MAJOR FACILITATOR SUPERFAMILY (MFS) PROFILE DOMAIN-CONTAINING PROTEIN"/>
    <property type="match status" value="1"/>
</dbReference>
<keyword evidence="2 4" id="KW-1133">Transmembrane helix</keyword>
<feature type="transmembrane region" description="Helical" evidence="4">
    <location>
        <begin position="139"/>
        <end position="158"/>
    </location>
</feature>
<name>A0A150WH22_BDEBC</name>
<keyword evidence="7" id="KW-1185">Reference proteome</keyword>
<feature type="transmembrane region" description="Helical" evidence="4">
    <location>
        <begin position="82"/>
        <end position="100"/>
    </location>
</feature>
<evidence type="ECO:0000256" key="1">
    <source>
        <dbReference type="ARBA" id="ARBA00022692"/>
    </source>
</evidence>
<dbReference type="InterPro" id="IPR011701">
    <property type="entry name" value="MFS"/>
</dbReference>
<dbReference type="Proteomes" id="UP000075320">
    <property type="component" value="Unassembled WGS sequence"/>
</dbReference>
<evidence type="ECO:0000256" key="4">
    <source>
        <dbReference type="SAM" id="Phobius"/>
    </source>
</evidence>
<feature type="domain" description="Major facilitator superfamily (MFS) profile" evidence="5">
    <location>
        <begin position="16"/>
        <end position="403"/>
    </location>
</feature>
<feature type="transmembrane region" description="Helical" evidence="4">
    <location>
        <begin position="255"/>
        <end position="273"/>
    </location>
</feature>
<feature type="transmembrane region" description="Helical" evidence="4">
    <location>
        <begin position="164"/>
        <end position="186"/>
    </location>
</feature>
<feature type="transmembrane region" description="Helical" evidence="4">
    <location>
        <begin position="49"/>
        <end position="70"/>
    </location>
</feature>